<name>A0ACD3QZ18_LARCR</name>
<evidence type="ECO:0000313" key="1">
    <source>
        <dbReference type="EMBL" id="TMS12114.1"/>
    </source>
</evidence>
<reference evidence="1" key="1">
    <citation type="submission" date="2018-11" db="EMBL/GenBank/DDBJ databases">
        <title>The sequence and de novo assembly of Larimichthys crocea genome using PacBio and Hi-C technologies.</title>
        <authorList>
            <person name="Xu P."/>
            <person name="Chen B."/>
            <person name="Zhou Z."/>
            <person name="Ke Q."/>
            <person name="Wu Y."/>
            <person name="Bai H."/>
            <person name="Pu F."/>
        </authorList>
    </citation>
    <scope>NUCLEOTIDE SEQUENCE</scope>
    <source>
        <tissue evidence="1">Muscle</tissue>
    </source>
</reference>
<evidence type="ECO:0000313" key="2">
    <source>
        <dbReference type="Proteomes" id="UP000793456"/>
    </source>
</evidence>
<keyword evidence="2" id="KW-1185">Reference proteome</keyword>
<dbReference type="Proteomes" id="UP000793456">
    <property type="component" value="Chromosome XII"/>
</dbReference>
<dbReference type="EMBL" id="CM011685">
    <property type="protein sequence ID" value="TMS12114.1"/>
    <property type="molecule type" value="Genomic_DNA"/>
</dbReference>
<sequence>MKGSGFSKRGIHERSRKEDRPEDTRGLRISAPGPAVVEHQEDRPMYLHCLLSPDGAISIGQHQDAEAVNTVTQSTQHVLDHPHEVVQQQIEQIHQVLQEQSRLFNSTGTR</sequence>
<organism evidence="1 2">
    <name type="scientific">Larimichthys crocea</name>
    <name type="common">Large yellow croaker</name>
    <name type="synonym">Pseudosciaena crocea</name>
    <dbReference type="NCBI Taxonomy" id="215358"/>
    <lineage>
        <taxon>Eukaryota</taxon>
        <taxon>Metazoa</taxon>
        <taxon>Chordata</taxon>
        <taxon>Craniata</taxon>
        <taxon>Vertebrata</taxon>
        <taxon>Euteleostomi</taxon>
        <taxon>Actinopterygii</taxon>
        <taxon>Neopterygii</taxon>
        <taxon>Teleostei</taxon>
        <taxon>Neoteleostei</taxon>
        <taxon>Acanthomorphata</taxon>
        <taxon>Eupercaria</taxon>
        <taxon>Sciaenidae</taxon>
        <taxon>Larimichthys</taxon>
    </lineage>
</organism>
<gene>
    <name evidence="1" type="ORF">E3U43_017072</name>
</gene>
<protein>
    <submittedName>
        <fullName evidence="1">Uncharacterized protein</fullName>
    </submittedName>
</protein>
<proteinExistence type="predicted"/>
<comment type="caution">
    <text evidence="1">The sequence shown here is derived from an EMBL/GenBank/DDBJ whole genome shotgun (WGS) entry which is preliminary data.</text>
</comment>
<accession>A0ACD3QZ18</accession>